<feature type="region of interest" description="Disordered" evidence="1">
    <location>
        <begin position="74"/>
        <end position="97"/>
    </location>
</feature>
<comment type="caution">
    <text evidence="2">The sequence shown here is derived from an EMBL/GenBank/DDBJ whole genome shotgun (WGS) entry which is preliminary data.</text>
</comment>
<evidence type="ECO:0000313" key="3">
    <source>
        <dbReference type="Proteomes" id="UP001151699"/>
    </source>
</evidence>
<sequence>MDATYNSGFAVVKEKCAQLYNTSSADEHLAALTFRRKHPVLASTTAESFEGVFSEKLATKNKNGACIQKQKGRKIGKVKNETPAKAKSDITGRPIEQRKNYDSHTSANLGSQNLSQQLSSTSVNLSSLPSMLTDSSPSNQSLSPLSKDTSKVSVNTDLKEAINSNNVMKGTTSAVSKSTVPSGFKSPDLPLDTTPQLVTINRHMRDGEFRLFLLDQEKYYCTASRQSATVVMTAYLSRFISLNLRDQVHLKDSKGKDEPTLTRDFPEVYKFLIDVMVKGYKESNTQLKSSDAHVALRTVWGRTKQMIRERKNAFEL</sequence>
<feature type="region of interest" description="Disordered" evidence="1">
    <location>
        <begin position="114"/>
        <end position="151"/>
    </location>
</feature>
<dbReference type="AlphaFoldDB" id="A0A9Q0MWC3"/>
<protein>
    <submittedName>
        <fullName evidence="2">Uncharacterized protein</fullName>
    </submittedName>
</protein>
<proteinExistence type="predicted"/>
<organism evidence="2 3">
    <name type="scientific">Pseudolycoriella hygida</name>
    <dbReference type="NCBI Taxonomy" id="35572"/>
    <lineage>
        <taxon>Eukaryota</taxon>
        <taxon>Metazoa</taxon>
        <taxon>Ecdysozoa</taxon>
        <taxon>Arthropoda</taxon>
        <taxon>Hexapoda</taxon>
        <taxon>Insecta</taxon>
        <taxon>Pterygota</taxon>
        <taxon>Neoptera</taxon>
        <taxon>Endopterygota</taxon>
        <taxon>Diptera</taxon>
        <taxon>Nematocera</taxon>
        <taxon>Sciaroidea</taxon>
        <taxon>Sciaridae</taxon>
        <taxon>Pseudolycoriella</taxon>
    </lineage>
</organism>
<dbReference type="EMBL" id="WJQU01000003">
    <property type="protein sequence ID" value="KAJ6639186.1"/>
    <property type="molecule type" value="Genomic_DNA"/>
</dbReference>
<keyword evidence="3" id="KW-1185">Reference proteome</keyword>
<reference evidence="2" key="1">
    <citation type="submission" date="2022-07" db="EMBL/GenBank/DDBJ databases">
        <authorList>
            <person name="Trinca V."/>
            <person name="Uliana J.V.C."/>
            <person name="Torres T.T."/>
            <person name="Ward R.J."/>
            <person name="Monesi N."/>
        </authorList>
    </citation>
    <scope>NUCLEOTIDE SEQUENCE</scope>
    <source>
        <strain evidence="2">HSMRA1968</strain>
        <tissue evidence="2">Whole embryos</tissue>
    </source>
</reference>
<accession>A0A9Q0MWC3</accession>
<dbReference type="Proteomes" id="UP001151699">
    <property type="component" value="Chromosome X"/>
</dbReference>
<dbReference type="OrthoDB" id="10554662at2759"/>
<feature type="compositionally biased region" description="Basic and acidic residues" evidence="1">
    <location>
        <begin position="78"/>
        <end position="97"/>
    </location>
</feature>
<gene>
    <name evidence="2" type="ORF">Bhyg_11926</name>
</gene>
<feature type="compositionally biased region" description="Low complexity" evidence="1">
    <location>
        <begin position="114"/>
        <end position="146"/>
    </location>
</feature>
<evidence type="ECO:0000256" key="1">
    <source>
        <dbReference type="SAM" id="MobiDB-lite"/>
    </source>
</evidence>
<name>A0A9Q0MWC3_9DIPT</name>
<evidence type="ECO:0000313" key="2">
    <source>
        <dbReference type="EMBL" id="KAJ6639186.1"/>
    </source>
</evidence>